<dbReference type="InterPro" id="IPR011717">
    <property type="entry name" value="TPR-4"/>
</dbReference>
<accession>A0A9P4I3K8</accession>
<dbReference type="PANTHER" id="PTHR46082:SF11">
    <property type="entry name" value="AAA+ ATPASE DOMAIN-CONTAINING PROTEIN-RELATED"/>
    <property type="match status" value="1"/>
</dbReference>
<reference evidence="2" key="1">
    <citation type="journal article" date="2020" name="Stud. Mycol.">
        <title>101 Dothideomycetes genomes: a test case for predicting lifestyles and emergence of pathogens.</title>
        <authorList>
            <person name="Haridas S."/>
            <person name="Albert R."/>
            <person name="Binder M."/>
            <person name="Bloem J."/>
            <person name="Labutti K."/>
            <person name="Salamov A."/>
            <person name="Andreopoulos B."/>
            <person name="Baker S."/>
            <person name="Barry K."/>
            <person name="Bills G."/>
            <person name="Bluhm B."/>
            <person name="Cannon C."/>
            <person name="Castanera R."/>
            <person name="Culley D."/>
            <person name="Daum C."/>
            <person name="Ezra D."/>
            <person name="Gonzalez J."/>
            <person name="Henrissat B."/>
            <person name="Kuo A."/>
            <person name="Liang C."/>
            <person name="Lipzen A."/>
            <person name="Lutzoni F."/>
            <person name="Magnuson J."/>
            <person name="Mondo S."/>
            <person name="Nolan M."/>
            <person name="Ohm R."/>
            <person name="Pangilinan J."/>
            <person name="Park H.-J."/>
            <person name="Ramirez L."/>
            <person name="Alfaro M."/>
            <person name="Sun H."/>
            <person name="Tritt A."/>
            <person name="Yoshinaga Y."/>
            <person name="Zwiers L.-H."/>
            <person name="Turgeon B."/>
            <person name="Goodwin S."/>
            <person name="Spatafora J."/>
            <person name="Crous P."/>
            <person name="Grigoriev I."/>
        </authorList>
    </citation>
    <scope>NUCLEOTIDE SEQUENCE</scope>
    <source>
        <strain evidence="2">CBS 133067</strain>
    </source>
</reference>
<evidence type="ECO:0000313" key="2">
    <source>
        <dbReference type="EMBL" id="KAF2094355.1"/>
    </source>
</evidence>
<dbReference type="Gene3D" id="3.40.50.300">
    <property type="entry name" value="P-loop containing nucleotide triphosphate hydrolases"/>
    <property type="match status" value="1"/>
</dbReference>
<keyword evidence="3" id="KW-1185">Reference proteome</keyword>
<dbReference type="InterPro" id="IPR027417">
    <property type="entry name" value="P-loop_NTPase"/>
</dbReference>
<dbReference type="OrthoDB" id="1658288at2759"/>
<organism evidence="2 3">
    <name type="scientific">Rhizodiscina lignyota</name>
    <dbReference type="NCBI Taxonomy" id="1504668"/>
    <lineage>
        <taxon>Eukaryota</taxon>
        <taxon>Fungi</taxon>
        <taxon>Dikarya</taxon>
        <taxon>Ascomycota</taxon>
        <taxon>Pezizomycotina</taxon>
        <taxon>Dothideomycetes</taxon>
        <taxon>Pleosporomycetidae</taxon>
        <taxon>Aulographales</taxon>
        <taxon>Rhizodiscinaceae</taxon>
        <taxon>Rhizodiscina</taxon>
    </lineage>
</organism>
<feature type="repeat" description="TPR" evidence="1">
    <location>
        <begin position="582"/>
        <end position="615"/>
    </location>
</feature>
<dbReference type="SUPFAM" id="SSF48452">
    <property type="entry name" value="TPR-like"/>
    <property type="match status" value="3"/>
</dbReference>
<dbReference type="Pfam" id="PF13424">
    <property type="entry name" value="TPR_12"/>
    <property type="match status" value="2"/>
</dbReference>
<comment type="caution">
    <text evidence="2">The sequence shown here is derived from an EMBL/GenBank/DDBJ whole genome shotgun (WGS) entry which is preliminary data.</text>
</comment>
<dbReference type="InterPro" id="IPR019734">
    <property type="entry name" value="TPR_rpt"/>
</dbReference>
<name>A0A9P4I3K8_9PEZI</name>
<evidence type="ECO:0000313" key="3">
    <source>
        <dbReference type="Proteomes" id="UP000799772"/>
    </source>
</evidence>
<dbReference type="SUPFAM" id="SSF52540">
    <property type="entry name" value="P-loop containing nucleoside triphosphate hydrolases"/>
    <property type="match status" value="1"/>
</dbReference>
<dbReference type="Pfam" id="PF07721">
    <property type="entry name" value="TPR_4"/>
    <property type="match status" value="1"/>
</dbReference>
<dbReference type="PROSITE" id="PS50005">
    <property type="entry name" value="TPR"/>
    <property type="match status" value="1"/>
</dbReference>
<dbReference type="GO" id="GO:0042802">
    <property type="term" value="F:identical protein binding"/>
    <property type="evidence" value="ECO:0007669"/>
    <property type="project" value="InterPro"/>
</dbReference>
<dbReference type="AlphaFoldDB" id="A0A9P4I3K8"/>
<dbReference type="InterPro" id="IPR053137">
    <property type="entry name" value="NLR-like"/>
</dbReference>
<dbReference type="Gene3D" id="1.25.40.10">
    <property type="entry name" value="Tetratricopeptide repeat domain"/>
    <property type="match status" value="3"/>
</dbReference>
<evidence type="ECO:0000256" key="1">
    <source>
        <dbReference type="PROSITE-ProRule" id="PRU00339"/>
    </source>
</evidence>
<keyword evidence="1" id="KW-0802">TPR repeat</keyword>
<dbReference type="Pfam" id="PF13374">
    <property type="entry name" value="TPR_10"/>
    <property type="match status" value="1"/>
</dbReference>
<dbReference type="InterPro" id="IPR011990">
    <property type="entry name" value="TPR-like_helical_dom_sf"/>
</dbReference>
<protein>
    <submittedName>
        <fullName evidence="2">TPR-like protein</fullName>
    </submittedName>
</protein>
<dbReference type="Proteomes" id="UP000799772">
    <property type="component" value="Unassembled WGS sequence"/>
</dbReference>
<gene>
    <name evidence="2" type="ORF">NA57DRAFT_80168</name>
</gene>
<sequence>MELPRDAKFVGRDEFLRKLNYNSVIILHGPSGTGKTHVAIEHAYRNRDQRPDELFMWLSSRGFWRLEQSIGTLLRDLGIHRANVDGLRQFIAWYNSQNSDAKRHLVFDDLSFDCFPEMEKVALVNFLNTFKPLLGRVLITTRLELSVLLENGIDTGKMRLIEMDSFSNDEAKKFLDTRLSEGRLKGHETNQTLKSLQYSPVGLALFAAFGSQYMRMNDEEDAWHQLKKQVSSEASNTLELTLKAAVDYVARSNDKSYEMLCCMSALDTQGMPLPLLYIAWAEESPHYTLEVRRGLRRLLSLSLIGCSRDGYQCFMNELIRTYLYKRLSEDGTLASYHWDAVKDLDALFGKVHRSMLLQTCEALIPHIRQALRQAIPQTIIYEATDCRFPLLFTTDGRVTNLSKEDWMRLQKSREALLCKLGIYRERMSKLPEAHKYFCDAETICEQVYGTTDMRTMEVAEHVAYTEMMMDKPDEAAVIHEIIESIYTTTLEPDDWRLLIHSGAYGAVLMEQGKWQAAEVRLLQGAQGAIKLYGKNNKSGIIARNSLVRLYGLTGKWEKGRAQAEENLRLFLRDMPKTHPNVIQAMTNLGNMLAPLGRYKEAIEQHREAVKYAKLSSDVTSQGLFDARKELSVALSTAGEIVAAAEQQEELITLLPYIEPEPGLTTLNAHLNLGITLDRLSRYDKAQRHLEEAFELCKTAPRANPTLLRVRNSLALLYLRQGDSGKAETQYRDLLQVQMERHADNLAHPDVILIQNNLGGALQQQRKYAEAIQIQHDVLEKALSQPDFSVSRQVMFGRNNLAESLRLWAEDGGPNGVAMLEEAKSLHDKALEQREQQLGEVWQTWVSRVNIGMVLQAQGRPEEARGWYVDLDKLIKAVGEGNVTVIRVKEKQEELDKLATIRDHNMS</sequence>
<dbReference type="EMBL" id="ML978134">
    <property type="protein sequence ID" value="KAF2094355.1"/>
    <property type="molecule type" value="Genomic_DNA"/>
</dbReference>
<proteinExistence type="predicted"/>
<dbReference type="PANTHER" id="PTHR46082">
    <property type="entry name" value="ATP/GTP-BINDING PROTEIN-RELATED"/>
    <property type="match status" value="1"/>
</dbReference>
<dbReference type="SMART" id="SM00028">
    <property type="entry name" value="TPR"/>
    <property type="match status" value="4"/>
</dbReference>